<feature type="compositionally biased region" description="Polar residues" evidence="1">
    <location>
        <begin position="799"/>
        <end position="810"/>
    </location>
</feature>
<dbReference type="Proteomes" id="UP000050761">
    <property type="component" value="Unassembled WGS sequence"/>
</dbReference>
<evidence type="ECO:0000313" key="2">
    <source>
        <dbReference type="EMBL" id="VDP13211.1"/>
    </source>
</evidence>
<feature type="compositionally biased region" description="Polar residues" evidence="1">
    <location>
        <begin position="1068"/>
        <end position="1079"/>
    </location>
</feature>
<feature type="compositionally biased region" description="Basic and acidic residues" evidence="1">
    <location>
        <begin position="158"/>
        <end position="170"/>
    </location>
</feature>
<feature type="compositionally biased region" description="Low complexity" evidence="1">
    <location>
        <begin position="817"/>
        <end position="832"/>
    </location>
</feature>
<feature type="compositionally biased region" description="Basic and acidic residues" evidence="1">
    <location>
        <begin position="962"/>
        <end position="977"/>
    </location>
</feature>
<organism evidence="3 4">
    <name type="scientific">Heligmosomoides polygyrus</name>
    <name type="common">Parasitic roundworm</name>
    <dbReference type="NCBI Taxonomy" id="6339"/>
    <lineage>
        <taxon>Eukaryota</taxon>
        <taxon>Metazoa</taxon>
        <taxon>Ecdysozoa</taxon>
        <taxon>Nematoda</taxon>
        <taxon>Chromadorea</taxon>
        <taxon>Rhabditida</taxon>
        <taxon>Rhabditina</taxon>
        <taxon>Rhabditomorpha</taxon>
        <taxon>Strongyloidea</taxon>
        <taxon>Heligmosomidae</taxon>
        <taxon>Heligmosomoides</taxon>
    </lineage>
</organism>
<name>A0A183GA58_HELPZ</name>
<dbReference type="OrthoDB" id="5876619at2759"/>
<keyword evidence="3" id="KW-1185">Reference proteome</keyword>
<feature type="compositionally biased region" description="Basic and acidic residues" evidence="1">
    <location>
        <begin position="1523"/>
        <end position="1543"/>
    </location>
</feature>
<feature type="region of interest" description="Disordered" evidence="1">
    <location>
        <begin position="519"/>
        <end position="1032"/>
    </location>
</feature>
<feature type="compositionally biased region" description="Basic and acidic residues" evidence="1">
    <location>
        <begin position="772"/>
        <end position="782"/>
    </location>
</feature>
<accession>A0A183GA58</accession>
<protein>
    <submittedName>
        <fullName evidence="4">Microtubule-associated protein</fullName>
    </submittedName>
</protein>
<reference evidence="2 3" key="1">
    <citation type="submission" date="2018-11" db="EMBL/GenBank/DDBJ databases">
        <authorList>
            <consortium name="Pathogen Informatics"/>
        </authorList>
    </citation>
    <scope>NUCLEOTIDE SEQUENCE [LARGE SCALE GENOMIC DNA]</scope>
</reference>
<dbReference type="WBParaSite" id="HPBE_0001887501-mRNA-1">
    <property type="protein sequence ID" value="HPBE_0001887501-mRNA-1"/>
    <property type="gene ID" value="HPBE_0001887501"/>
</dbReference>
<feature type="compositionally biased region" description="Basic and acidic residues" evidence="1">
    <location>
        <begin position="923"/>
        <end position="941"/>
    </location>
</feature>
<feature type="compositionally biased region" description="Basic and acidic residues" evidence="1">
    <location>
        <begin position="468"/>
        <end position="478"/>
    </location>
</feature>
<feature type="compositionally biased region" description="Basic and acidic residues" evidence="1">
    <location>
        <begin position="1139"/>
        <end position="1167"/>
    </location>
</feature>
<accession>A0A3P8ARQ4</accession>
<feature type="compositionally biased region" description="Basic and acidic residues" evidence="1">
    <location>
        <begin position="576"/>
        <end position="586"/>
    </location>
</feature>
<feature type="compositionally biased region" description="Basic and acidic residues" evidence="1">
    <location>
        <begin position="1552"/>
        <end position="1567"/>
    </location>
</feature>
<reference evidence="4" key="2">
    <citation type="submission" date="2019-09" db="UniProtKB">
        <authorList>
            <consortium name="WormBaseParasite"/>
        </authorList>
    </citation>
    <scope>IDENTIFICATION</scope>
</reference>
<feature type="compositionally biased region" description="Basic and acidic residues" evidence="1">
    <location>
        <begin position="18"/>
        <end position="33"/>
    </location>
</feature>
<feature type="compositionally biased region" description="Polar residues" evidence="1">
    <location>
        <begin position="1343"/>
        <end position="1354"/>
    </location>
</feature>
<feature type="compositionally biased region" description="Basic and acidic residues" evidence="1">
    <location>
        <begin position="319"/>
        <end position="345"/>
    </location>
</feature>
<feature type="compositionally biased region" description="Polar residues" evidence="1">
    <location>
        <begin position="603"/>
        <end position="614"/>
    </location>
</feature>
<feature type="compositionally biased region" description="Basic and acidic residues" evidence="1">
    <location>
        <begin position="727"/>
        <end position="745"/>
    </location>
</feature>
<feature type="region of interest" description="Disordered" evidence="1">
    <location>
        <begin position="1068"/>
        <end position="1209"/>
    </location>
</feature>
<feature type="compositionally biased region" description="Basic and acidic residues" evidence="1">
    <location>
        <begin position="639"/>
        <end position="656"/>
    </location>
</feature>
<proteinExistence type="predicted"/>
<feature type="compositionally biased region" description="Basic and acidic residues" evidence="1">
    <location>
        <begin position="354"/>
        <end position="369"/>
    </location>
</feature>
<sequence>MKETTTTISYEAAETPEDYERRLGGESPKREEAPLPSAAYEEYPTMKETTTTISHEVPETPEDHERSSERDYEEPDSAKPSFGDKLAGFAAKAAKIAGGAVVAPVALAAMGAAAAYDAIKKEGEIRAEELQAGSPIDSGSGWVIESESPKLAESPVGIHDEFEKRQEPEPPKSGQEEAITSPSEDYPLVKETVVTTTSFKEPDRTEGGSPVITKSPEDRGESEWIIGSESPKAAESPVVVRDEFDLRQVTEPPKTPESEALASPLQKVPDVEFSKLPGSSQPSTTTEGYRTVAEALITTTSYEHPEGGEEPWVIGSESPKPRESPTGIHDEFEKRQEAESPREEAEVFASPSEEYPKSEEELRRPRESQEPPSASMDYRIEAETDITTTAYEKPVARDESGWIIESESPGQTESPVGIHDEFNRRQESESPKSGEKDALMSPSEDYHPMKDTSTTTATYEKSESEEDLAGRIRDESPKPVEYQEPPTHAKDYRTEFETVITTIGHEQPLGEEEPWIIESESPKPTESPVGIHDEFERRSASPKGGEKEVLVSPSEDYQLEKEKVMSYETSETPEDFQARTEEEYPKLTESPEPPTASMDYRTVTETVVTTSGYEQSEGEKEPWIIESESPKPSESPVGVHDEVDMRRVSESAKTPEGEALTSPLQKVPEVEFSKLPESAQPPSSAEDYRTEFETVVTTTSREEPVGEEEPWTIESESSKPTESPVGIHDEFERRSASPKGGEKEVLVSPSEDYQLEKEKVMSYETSETPEDFQARTEEEYPKLTESPEPPTASMDYRTVTETVVSTSGYEQSEGENEPWIIESESPKPSESPVGVHDEVDMRRVSESAKTPEGEALTSSLQKIPEVEFSKLPESAQPPSSAEDYRTEFETVVTTTSREEPVGEEGLWTIESESPKPTESPVGIRDEFDRRSESPRSGEKEALISPSEDYQLVKETTTSYETSEIREDFQRTEEEYPKLTESPEPPTASMDYRTVTEATVTTTGYEQSEGEEQPWIIESESPKPSESPVGVHDEVDMRRVSESAKTPEGEALVSPSEEYPLVKEKTVLYETSESPVGFQSRTEEEYPKLTESPEPSEEDYGTETGTVVTAASYEQAEKREESGWIIESGSPKPTGSPVGIRDELEKRPETDSLRMDHRTEESPLHTVDEEALDNVVRMTFTDTEEDIESPEKQSTKTPSSHPDEQYPIAGDEEWKVYDNKGEVLEEFSNQLTEELILEAESNASMQSSQVPITKQDSCNEVILEHEVDYQSDLQEKLDILAGERREKQCFVQEGDLLAVIDEAEGEHEHDEEPPDEEHEIRRAAYRLVDDAINAALEPHEDTKTVTSTSGSNVYHTATEHSKDDQYDTCVTSQDTYDSAQEWTSQDSEYTTAASGATSRLSEAEERLGSVTPLAVLSPVDSDRQFTANQDFDEALPIRHFNINIDDTARSTPDVALQVTIEEEEEESEATLPTSPSGVLLAPYVDPGRPVSPVPPRRQAGEDDEFFVFLEKPDDAKGEWTSSETPERKSAERESTVDSQGERTYSRQLSDLSSESHADTVIHHEKGDTETVADVEEIRSTYEQTSGSLESLDKLSARSSIAQR</sequence>
<evidence type="ECO:0000313" key="4">
    <source>
        <dbReference type="WBParaSite" id="HPBE_0001887501-mRNA-1"/>
    </source>
</evidence>
<dbReference type="EMBL" id="UZAH01030973">
    <property type="protein sequence ID" value="VDP13211.1"/>
    <property type="molecule type" value="Genomic_DNA"/>
</dbReference>
<feature type="region of interest" description="Disordered" evidence="1">
    <location>
        <begin position="1461"/>
        <end position="1602"/>
    </location>
</feature>
<feature type="compositionally biased region" description="Basic and acidic residues" evidence="1">
    <location>
        <begin position="835"/>
        <end position="852"/>
    </location>
</feature>
<feature type="region of interest" description="Disordered" evidence="1">
    <location>
        <begin position="130"/>
        <end position="493"/>
    </location>
</feature>
<evidence type="ECO:0000313" key="3">
    <source>
        <dbReference type="Proteomes" id="UP000050761"/>
    </source>
</evidence>
<feature type="region of interest" description="Disordered" evidence="1">
    <location>
        <begin position="1"/>
        <end position="81"/>
    </location>
</feature>
<feature type="compositionally biased region" description="Basic and acidic residues" evidence="1">
    <location>
        <begin position="56"/>
        <end position="70"/>
    </location>
</feature>
<feature type="compositionally biased region" description="Basic and acidic residues" evidence="1">
    <location>
        <begin position="418"/>
        <end position="450"/>
    </location>
</feature>
<feature type="region of interest" description="Disordered" evidence="1">
    <location>
        <begin position="1337"/>
        <end position="1364"/>
    </location>
</feature>
<feature type="compositionally biased region" description="Basic and acidic residues" evidence="1">
    <location>
        <begin position="531"/>
        <end position="549"/>
    </location>
</feature>
<evidence type="ECO:0000256" key="1">
    <source>
        <dbReference type="SAM" id="MobiDB-lite"/>
    </source>
</evidence>
<feature type="compositionally biased region" description="Low complexity" evidence="1">
    <location>
        <begin position="1017"/>
        <end position="1027"/>
    </location>
</feature>
<gene>
    <name evidence="2" type="ORF">HPBE_LOCUS18874</name>
</gene>
<feature type="compositionally biased region" description="Polar residues" evidence="1">
    <location>
        <begin position="277"/>
        <end position="288"/>
    </location>
</feature>
<feature type="compositionally biased region" description="Basic and acidic residues" evidence="1">
    <location>
        <begin position="617"/>
        <end position="631"/>
    </location>
</feature>